<protein>
    <submittedName>
        <fullName evidence="2">Uncharacterized protein</fullName>
    </submittedName>
</protein>
<feature type="non-terminal residue" evidence="2">
    <location>
        <position position="312"/>
    </location>
</feature>
<dbReference type="AlphaFoldDB" id="A0AA36J876"/>
<evidence type="ECO:0000313" key="3">
    <source>
        <dbReference type="Proteomes" id="UP001178507"/>
    </source>
</evidence>
<dbReference type="Proteomes" id="UP001178507">
    <property type="component" value="Unassembled WGS sequence"/>
</dbReference>
<organism evidence="2 3">
    <name type="scientific">Effrenium voratum</name>
    <dbReference type="NCBI Taxonomy" id="2562239"/>
    <lineage>
        <taxon>Eukaryota</taxon>
        <taxon>Sar</taxon>
        <taxon>Alveolata</taxon>
        <taxon>Dinophyceae</taxon>
        <taxon>Suessiales</taxon>
        <taxon>Symbiodiniaceae</taxon>
        <taxon>Effrenium</taxon>
    </lineage>
</organism>
<proteinExistence type="predicted"/>
<sequence length="312" mass="33076">MADGCEDEVLCELVVVCMLNVLPPKVVPSRSFATAGFQIAPRRHGKAQSLIDAWHAAQSLGRQAAPAEMQRRLGGLVGSTCAQAWWQDASESSSSQRQVLASFLAQGGGSKEASFGAAWILSALEDAVGCAAASAVAKKVPRPSSAAPERGPSRSFRPPSRVGAKGEKPVLARFKLLTIKHFVQAARSDEDLQNCPLIATCLADVATGVAPYLETELLLGMDVYRERLVAWAQESQGSDPKAVQDAIAQAMKVSAAALDQSSRGFEAKPLKGQERSLSAGGRSSWLPKAFVREFNAEGDEVEADLDEDSSPV</sequence>
<accession>A0AA36J876</accession>
<feature type="non-terminal residue" evidence="2">
    <location>
        <position position="1"/>
    </location>
</feature>
<evidence type="ECO:0000313" key="2">
    <source>
        <dbReference type="EMBL" id="CAJ1400904.1"/>
    </source>
</evidence>
<feature type="region of interest" description="Disordered" evidence="1">
    <location>
        <begin position="141"/>
        <end position="164"/>
    </location>
</feature>
<dbReference type="EMBL" id="CAUJNA010003390">
    <property type="protein sequence ID" value="CAJ1400904.1"/>
    <property type="molecule type" value="Genomic_DNA"/>
</dbReference>
<reference evidence="2" key="1">
    <citation type="submission" date="2023-08" db="EMBL/GenBank/DDBJ databases">
        <authorList>
            <person name="Chen Y."/>
            <person name="Shah S."/>
            <person name="Dougan E. K."/>
            <person name="Thang M."/>
            <person name="Chan C."/>
        </authorList>
    </citation>
    <scope>NUCLEOTIDE SEQUENCE</scope>
</reference>
<evidence type="ECO:0000256" key="1">
    <source>
        <dbReference type="SAM" id="MobiDB-lite"/>
    </source>
</evidence>
<name>A0AA36J876_9DINO</name>
<comment type="caution">
    <text evidence="2">The sequence shown here is derived from an EMBL/GenBank/DDBJ whole genome shotgun (WGS) entry which is preliminary data.</text>
</comment>
<keyword evidence="3" id="KW-1185">Reference proteome</keyword>
<gene>
    <name evidence="2" type="ORF">EVOR1521_LOCUS24147</name>
</gene>